<keyword evidence="8" id="KW-1185">Reference proteome</keyword>
<dbReference type="OrthoDB" id="3862662at2759"/>
<dbReference type="InterPro" id="IPR036864">
    <property type="entry name" value="Zn2-C6_fun-type_DNA-bd_sf"/>
</dbReference>
<dbReference type="Proteomes" id="UP000664132">
    <property type="component" value="Unassembled WGS sequence"/>
</dbReference>
<dbReference type="CDD" id="cd00067">
    <property type="entry name" value="GAL4"/>
    <property type="match status" value="1"/>
</dbReference>
<evidence type="ECO:0000256" key="3">
    <source>
        <dbReference type="ARBA" id="ARBA00023015"/>
    </source>
</evidence>
<keyword evidence="3" id="KW-0805">Transcription regulation</keyword>
<dbReference type="GO" id="GO:0008270">
    <property type="term" value="F:zinc ion binding"/>
    <property type="evidence" value="ECO:0007669"/>
    <property type="project" value="InterPro"/>
</dbReference>
<dbReference type="PROSITE" id="PS50048">
    <property type="entry name" value="ZN2_CY6_FUNGAL_2"/>
    <property type="match status" value="1"/>
</dbReference>
<dbReference type="SMART" id="SM00906">
    <property type="entry name" value="Fungal_trans"/>
    <property type="match status" value="1"/>
</dbReference>
<organism evidence="7 8">
    <name type="scientific">Cadophora malorum</name>
    <dbReference type="NCBI Taxonomy" id="108018"/>
    <lineage>
        <taxon>Eukaryota</taxon>
        <taxon>Fungi</taxon>
        <taxon>Dikarya</taxon>
        <taxon>Ascomycota</taxon>
        <taxon>Pezizomycotina</taxon>
        <taxon>Leotiomycetes</taxon>
        <taxon>Helotiales</taxon>
        <taxon>Ploettnerulaceae</taxon>
        <taxon>Cadophora</taxon>
    </lineage>
</organism>
<dbReference type="PANTHER" id="PTHR47338:SF20">
    <property type="entry name" value="ZN(II)2CYS6 TRANSCRIPTION FACTOR (EUROFUNG)"/>
    <property type="match status" value="1"/>
</dbReference>
<gene>
    <name evidence="7" type="ORF">IFR04_008320</name>
</gene>
<dbReference type="CDD" id="cd12148">
    <property type="entry name" value="fungal_TF_MHR"/>
    <property type="match status" value="1"/>
</dbReference>
<dbReference type="AlphaFoldDB" id="A0A8H7TFY8"/>
<feature type="domain" description="Zn(2)-C6 fungal-type" evidence="6">
    <location>
        <begin position="9"/>
        <end position="39"/>
    </location>
</feature>
<evidence type="ECO:0000259" key="6">
    <source>
        <dbReference type="PROSITE" id="PS50048"/>
    </source>
</evidence>
<dbReference type="EMBL" id="JAFJYH010000126">
    <property type="protein sequence ID" value="KAG4418517.1"/>
    <property type="molecule type" value="Genomic_DNA"/>
</dbReference>
<dbReference type="PROSITE" id="PS00463">
    <property type="entry name" value="ZN2_CY6_FUNGAL_1"/>
    <property type="match status" value="1"/>
</dbReference>
<evidence type="ECO:0000256" key="4">
    <source>
        <dbReference type="ARBA" id="ARBA00023163"/>
    </source>
</evidence>
<dbReference type="Pfam" id="PF04082">
    <property type="entry name" value="Fungal_trans"/>
    <property type="match status" value="1"/>
</dbReference>
<evidence type="ECO:0000313" key="8">
    <source>
        <dbReference type="Proteomes" id="UP000664132"/>
    </source>
</evidence>
<keyword evidence="2" id="KW-0479">Metal-binding</keyword>
<name>A0A8H7TFY8_9HELO</name>
<accession>A0A8H7TFY8</accession>
<dbReference type="Gene3D" id="4.10.240.10">
    <property type="entry name" value="Zn(2)-C6 fungal-type DNA-binding domain"/>
    <property type="match status" value="1"/>
</dbReference>
<proteinExistence type="predicted"/>
<dbReference type="InterPro" id="IPR007219">
    <property type="entry name" value="XnlR_reg_dom"/>
</dbReference>
<reference evidence="7" key="1">
    <citation type="submission" date="2021-02" db="EMBL/GenBank/DDBJ databases">
        <title>Genome sequence Cadophora malorum strain M34.</title>
        <authorList>
            <person name="Stefanovic E."/>
            <person name="Vu D."/>
            <person name="Scully C."/>
            <person name="Dijksterhuis J."/>
            <person name="Roader J."/>
            <person name="Houbraken J."/>
        </authorList>
    </citation>
    <scope>NUCLEOTIDE SEQUENCE</scope>
    <source>
        <strain evidence="7">M34</strain>
    </source>
</reference>
<dbReference type="Pfam" id="PF00172">
    <property type="entry name" value="Zn_clus"/>
    <property type="match status" value="1"/>
</dbReference>
<dbReference type="GO" id="GO:0000981">
    <property type="term" value="F:DNA-binding transcription factor activity, RNA polymerase II-specific"/>
    <property type="evidence" value="ECO:0007669"/>
    <property type="project" value="InterPro"/>
</dbReference>
<keyword evidence="4" id="KW-0804">Transcription</keyword>
<sequence length="551" mass="61997">MSTRYAPQACVPCRTLKRKCTKELPACSLCRQLRKECGYPSPLRIRSARPEEVTVLSDRVKLLEQRLNGDGREGIGLDHASQPLAQGASLALEVTSTHRLEFPAAFFLELENYRPMPPDHLNPEMFVPLDVFHFLESKDSMQALLGKYLTGTQTWLPMLWKRRTAEKVTSFDENMESGLVLLLLCMKLVTETPSTQDHAASTALYRTAKGLCFRLENSCAMSLQLLQSVVLIAVYELGHGIFPGAQLTITHAARLGIIMGLHDRKHAPQLFKDPDTYNMREEERRTWWAIVILERYMNIGTYGQPLATPEPLQGTLLPSSEDAWNNQGGRLGSNVPLFTSTINLNTEIGAYASTCQAAHILGLVIRHRDEQNSVVADTHYRITEAQRLHSTLVLLSLHLSGQSTIDVHNVSSVFTAMGLCYAARVTLYNMYACNEHYSATEARIAEETEMQQASIEGLKEVTQCVYQLAQNIFDVAAMDDQLISRSLLLTHSLYFAASELGWFIREMNFIEDVQFLKVVVKLLKLMSKTWRVAEYYLKILEEDGSLASLTT</sequence>
<dbReference type="PANTHER" id="PTHR47338">
    <property type="entry name" value="ZN(II)2CYS6 TRANSCRIPTION FACTOR (EUROFUNG)-RELATED"/>
    <property type="match status" value="1"/>
</dbReference>
<keyword evidence="5" id="KW-0539">Nucleus</keyword>
<comment type="subcellular location">
    <subcellularLocation>
        <location evidence="1">Nucleus</location>
    </subcellularLocation>
</comment>
<dbReference type="GO" id="GO:0006351">
    <property type="term" value="P:DNA-templated transcription"/>
    <property type="evidence" value="ECO:0007669"/>
    <property type="project" value="InterPro"/>
</dbReference>
<dbReference type="GO" id="GO:0005634">
    <property type="term" value="C:nucleus"/>
    <property type="evidence" value="ECO:0007669"/>
    <property type="project" value="UniProtKB-SubCell"/>
</dbReference>
<dbReference type="GO" id="GO:0003677">
    <property type="term" value="F:DNA binding"/>
    <property type="evidence" value="ECO:0007669"/>
    <property type="project" value="InterPro"/>
</dbReference>
<dbReference type="InterPro" id="IPR001138">
    <property type="entry name" value="Zn2Cys6_DnaBD"/>
</dbReference>
<evidence type="ECO:0000256" key="2">
    <source>
        <dbReference type="ARBA" id="ARBA00022723"/>
    </source>
</evidence>
<dbReference type="SMART" id="SM00066">
    <property type="entry name" value="GAL4"/>
    <property type="match status" value="1"/>
</dbReference>
<dbReference type="InterPro" id="IPR050815">
    <property type="entry name" value="TF_fung"/>
</dbReference>
<comment type="caution">
    <text evidence="7">The sequence shown here is derived from an EMBL/GenBank/DDBJ whole genome shotgun (WGS) entry which is preliminary data.</text>
</comment>
<evidence type="ECO:0000256" key="5">
    <source>
        <dbReference type="ARBA" id="ARBA00023242"/>
    </source>
</evidence>
<dbReference type="SUPFAM" id="SSF57701">
    <property type="entry name" value="Zn2/Cys6 DNA-binding domain"/>
    <property type="match status" value="1"/>
</dbReference>
<evidence type="ECO:0000256" key="1">
    <source>
        <dbReference type="ARBA" id="ARBA00004123"/>
    </source>
</evidence>
<evidence type="ECO:0000313" key="7">
    <source>
        <dbReference type="EMBL" id="KAG4418517.1"/>
    </source>
</evidence>
<protein>
    <recommendedName>
        <fullName evidence="6">Zn(2)-C6 fungal-type domain-containing protein</fullName>
    </recommendedName>
</protein>